<organism evidence="3 4">
    <name type="scientific">Pannonibacter phragmitetus</name>
    <dbReference type="NCBI Taxonomy" id="121719"/>
    <lineage>
        <taxon>Bacteria</taxon>
        <taxon>Pseudomonadati</taxon>
        <taxon>Pseudomonadota</taxon>
        <taxon>Alphaproteobacteria</taxon>
        <taxon>Hyphomicrobiales</taxon>
        <taxon>Stappiaceae</taxon>
        <taxon>Pannonibacter</taxon>
    </lineage>
</organism>
<protein>
    <submittedName>
        <fullName evidence="3">Uncharacterized protein conserved in bacteria</fullName>
    </submittedName>
</protein>
<evidence type="ECO:0000256" key="2">
    <source>
        <dbReference type="ARBA" id="ARBA00049988"/>
    </source>
</evidence>
<dbReference type="InterPro" id="IPR010985">
    <property type="entry name" value="Ribbon_hlx_hlx"/>
</dbReference>
<evidence type="ECO:0000256" key="1">
    <source>
        <dbReference type="ARBA" id="ARBA00022649"/>
    </source>
</evidence>
<keyword evidence="1" id="KW-1277">Toxin-antitoxin system</keyword>
<dbReference type="AlphaFoldDB" id="A0A378ZV85"/>
<dbReference type="Proteomes" id="UP000255000">
    <property type="component" value="Unassembled WGS sequence"/>
</dbReference>
<dbReference type="PANTHER" id="PTHR35401:SF2">
    <property type="entry name" value="ABC-TYPE TRANSPORT SYSTEM"/>
    <property type="match status" value="1"/>
</dbReference>
<name>A0A378ZV85_9HYPH</name>
<dbReference type="Pfam" id="PF08681">
    <property type="entry name" value="TacA1"/>
    <property type="match status" value="1"/>
</dbReference>
<dbReference type="GO" id="GO:0006355">
    <property type="term" value="P:regulation of DNA-templated transcription"/>
    <property type="evidence" value="ECO:0007669"/>
    <property type="project" value="InterPro"/>
</dbReference>
<dbReference type="OrthoDB" id="6460605at2"/>
<accession>A0A378ZV85</accession>
<dbReference type="InterPro" id="IPR014795">
    <property type="entry name" value="TacA_1-like"/>
</dbReference>
<comment type="similarity">
    <text evidence="2">Belongs to the TacA antitoxin family.</text>
</comment>
<reference evidence="3 4" key="1">
    <citation type="submission" date="2018-06" db="EMBL/GenBank/DDBJ databases">
        <authorList>
            <consortium name="Pathogen Informatics"/>
            <person name="Doyle S."/>
        </authorList>
    </citation>
    <scope>NUCLEOTIDE SEQUENCE [LARGE SCALE GENOMIC DNA]</scope>
    <source>
        <strain evidence="3 4">NCTC13350</strain>
    </source>
</reference>
<dbReference type="PANTHER" id="PTHR35401">
    <property type="entry name" value="COPG FAMILY HELIX-TURN-HELIX PROTEIN-RELATED-RELATED"/>
    <property type="match status" value="1"/>
</dbReference>
<sequence>MPRAAVEDNERMNLRIPAEVKAKLVRAAALKHTDLTSFVTQTALREAEAVIEEAESLKASSRDFTRIMTLLENPPKANDRLAAAIRALPESL</sequence>
<dbReference type="Gene3D" id="1.20.5.780">
    <property type="entry name" value="Single helix bin"/>
    <property type="match status" value="1"/>
</dbReference>
<dbReference type="RefSeq" id="WP_019966341.1">
    <property type="nucleotide sequence ID" value="NZ_UGSK01000001.1"/>
</dbReference>
<dbReference type="EMBL" id="UGSK01000001">
    <property type="protein sequence ID" value="SUB01085.1"/>
    <property type="molecule type" value="Genomic_DNA"/>
</dbReference>
<proteinExistence type="inferred from homology"/>
<gene>
    <name evidence="3" type="ORF">NCTC13350_02018</name>
</gene>
<dbReference type="SUPFAM" id="SSF47598">
    <property type="entry name" value="Ribbon-helix-helix"/>
    <property type="match status" value="1"/>
</dbReference>
<evidence type="ECO:0000313" key="3">
    <source>
        <dbReference type="EMBL" id="SUB01085.1"/>
    </source>
</evidence>
<evidence type="ECO:0000313" key="4">
    <source>
        <dbReference type="Proteomes" id="UP000255000"/>
    </source>
</evidence>